<evidence type="ECO:0000313" key="1">
    <source>
        <dbReference type="EMBL" id="KAJ0175007.1"/>
    </source>
</evidence>
<gene>
    <name evidence="1" type="ORF">K1T71_009148</name>
</gene>
<evidence type="ECO:0000313" key="2">
    <source>
        <dbReference type="Proteomes" id="UP000824533"/>
    </source>
</evidence>
<accession>A0ACC1CTS0</accession>
<sequence>MYIKDDLNVFRLIFLLKLTSEQIFAGKRQRRYLLFTPNTQWGVFATVAIPLHPETTVSVSWFFEANYYNVANATYFDPLLDDATISSREERDLKESEKVITRSRIYGVIESMLEKHGYPGRACLLRAICENARTHLPHNGVLGDLLQFILTPSTSISEEDVDDCYYEAEYYGMEDSCDYHKDCCTNPLDFITTTIDIP</sequence>
<name>A0ACC1CTS0_9NEOP</name>
<keyword evidence="2" id="KW-1185">Reference proteome</keyword>
<dbReference type="Proteomes" id="UP000824533">
    <property type="component" value="Linkage Group LG16"/>
</dbReference>
<reference evidence="1 2" key="1">
    <citation type="journal article" date="2021" name="Front. Genet.">
        <title>Chromosome-Level Genome Assembly Reveals Significant Gene Expansion in the Toll and IMD Signaling Pathways of Dendrolimus kikuchii.</title>
        <authorList>
            <person name="Zhou J."/>
            <person name="Wu P."/>
            <person name="Xiong Z."/>
            <person name="Liu N."/>
            <person name="Zhao N."/>
            <person name="Ji M."/>
            <person name="Qiu Y."/>
            <person name="Yang B."/>
        </authorList>
    </citation>
    <scope>NUCLEOTIDE SEQUENCE [LARGE SCALE GENOMIC DNA]</scope>
    <source>
        <strain evidence="1">Ann1</strain>
    </source>
</reference>
<organism evidence="1 2">
    <name type="scientific">Dendrolimus kikuchii</name>
    <dbReference type="NCBI Taxonomy" id="765133"/>
    <lineage>
        <taxon>Eukaryota</taxon>
        <taxon>Metazoa</taxon>
        <taxon>Ecdysozoa</taxon>
        <taxon>Arthropoda</taxon>
        <taxon>Hexapoda</taxon>
        <taxon>Insecta</taxon>
        <taxon>Pterygota</taxon>
        <taxon>Neoptera</taxon>
        <taxon>Endopterygota</taxon>
        <taxon>Lepidoptera</taxon>
        <taxon>Glossata</taxon>
        <taxon>Ditrysia</taxon>
        <taxon>Bombycoidea</taxon>
        <taxon>Lasiocampidae</taxon>
        <taxon>Dendrolimus</taxon>
    </lineage>
</organism>
<protein>
    <submittedName>
        <fullName evidence="1">Uncharacterized protein</fullName>
    </submittedName>
</protein>
<proteinExistence type="predicted"/>
<dbReference type="EMBL" id="CM034402">
    <property type="protein sequence ID" value="KAJ0175007.1"/>
    <property type="molecule type" value="Genomic_DNA"/>
</dbReference>
<comment type="caution">
    <text evidence="1">The sequence shown here is derived from an EMBL/GenBank/DDBJ whole genome shotgun (WGS) entry which is preliminary data.</text>
</comment>